<dbReference type="Proteomes" id="UP001548189">
    <property type="component" value="Unassembled WGS sequence"/>
</dbReference>
<dbReference type="Gene3D" id="1.25.40.10">
    <property type="entry name" value="Tetratricopeptide repeat domain"/>
    <property type="match status" value="2"/>
</dbReference>
<dbReference type="InterPro" id="IPR056834">
    <property type="entry name" value="ARM_TT21_C"/>
</dbReference>
<organism evidence="1 2">
    <name type="scientific">Aliikangiella maris</name>
    <dbReference type="NCBI Taxonomy" id="3162458"/>
    <lineage>
        <taxon>Bacteria</taxon>
        <taxon>Pseudomonadati</taxon>
        <taxon>Pseudomonadota</taxon>
        <taxon>Gammaproteobacteria</taxon>
        <taxon>Oceanospirillales</taxon>
        <taxon>Pleioneaceae</taxon>
        <taxon>Aliikangiella</taxon>
    </lineage>
</organism>
<sequence>MSSIWEEVKSRKIFKAATIYAAIAWGIIQIADVLLPVLGIDSWVMSSMVLLAFSGFPVALITGWMLDLRHERKRVAEFGDGQPQIIRQSFSSRVAEIAVISLFSIGAIYLYFNSVSEPVQANITFKEDIDKLLLPANEQKTIAVLPFANFSDSTQDEFFADGLSEELLNVLARNKRLRVAARTSSFQYKNTNINVKTIAQELNVQYILEGSVRRSGNLIRITAQLIKADEDSHVFSKSWDRNTENVFKVQDEIAHSVMDELKVSLLGEANEAVAEIGTNNITAFADYSRGLSLIRNRTKDDFEQAILNFQKALDIDSHYAEAMVMLAQTYLLQANYGQRKTNESFELAEPLLTKAFELNANLGAAHAVNGLFHWQMADKRSDKNEQLELAKSYLSRAIDINPSLAEAYMWYGSILQNQGSFIEGAKLRQKAYEIDPQAAVVGYNRAKDLVRYGDYKGAMDVFNTVVRNNPNYPNAYTIAGDVSYAVGQLDQAYSMYYRLAELSDEEFEWLINSTRLMIPLNEFEIAQQQIDKLNQSSMKEYHDKFDQLQASIWVASDNWQPFHGWTESFAEGTEKWGERLWRSLSWMKKEKWQFAANDLEKSLILVRQENHKRIDENTVRIQLFLIKTYALLGDRIKSEYYLDEVTKELAHLKVKGFDSQALRYQQASYAALSGDVQKSLKLLRQAIQEGFVEFWWAEADPIFDEVRRDPLYASIKDEFNIRIRLMKNNIESQFGKFAAN</sequence>
<evidence type="ECO:0000313" key="1">
    <source>
        <dbReference type="EMBL" id="MET1255136.1"/>
    </source>
</evidence>
<dbReference type="InterPro" id="IPR019734">
    <property type="entry name" value="TPR_rpt"/>
</dbReference>
<accession>A0ABV2BT70</accession>
<dbReference type="Pfam" id="PF25063">
    <property type="entry name" value="ARM_TT21_C"/>
    <property type="match status" value="1"/>
</dbReference>
<reference evidence="1 2" key="1">
    <citation type="submission" date="2024-06" db="EMBL/GenBank/DDBJ databases">
        <authorList>
            <person name="Li F."/>
        </authorList>
    </citation>
    <scope>NUCLEOTIDE SEQUENCE [LARGE SCALE GENOMIC DNA]</scope>
    <source>
        <strain evidence="1 2">GXAS 311</strain>
    </source>
</reference>
<dbReference type="InterPro" id="IPR011990">
    <property type="entry name" value="TPR-like_helical_dom_sf"/>
</dbReference>
<name>A0ABV2BT70_9GAMM</name>
<dbReference type="EMBL" id="JBEVCJ010000007">
    <property type="protein sequence ID" value="MET1255136.1"/>
    <property type="molecule type" value="Genomic_DNA"/>
</dbReference>
<dbReference type="PANTHER" id="PTHR12558:SF13">
    <property type="entry name" value="CELL DIVISION CYCLE PROTEIN 27 HOMOLOG"/>
    <property type="match status" value="1"/>
</dbReference>
<gene>
    <name evidence="1" type="ORF">ABVT43_08365</name>
</gene>
<comment type="caution">
    <text evidence="1">The sequence shown here is derived from an EMBL/GenBank/DDBJ whole genome shotgun (WGS) entry which is preliminary data.</text>
</comment>
<dbReference type="PANTHER" id="PTHR12558">
    <property type="entry name" value="CELL DIVISION CYCLE 16,23,27"/>
    <property type="match status" value="1"/>
</dbReference>
<protein>
    <submittedName>
        <fullName evidence="1">Tetratricopeptide repeat protein</fullName>
    </submittedName>
</protein>
<dbReference type="PROSITE" id="PS50005">
    <property type="entry name" value="TPR"/>
    <property type="match status" value="1"/>
</dbReference>
<proteinExistence type="predicted"/>
<dbReference type="Gene3D" id="3.40.50.10070">
    <property type="entry name" value="TolB, N-terminal domain"/>
    <property type="match status" value="1"/>
</dbReference>
<keyword evidence="2" id="KW-1185">Reference proteome</keyword>
<dbReference type="SUPFAM" id="SSF81901">
    <property type="entry name" value="HCP-like"/>
    <property type="match status" value="1"/>
</dbReference>
<dbReference type="NCBIfam" id="NF047558">
    <property type="entry name" value="TPR_END_plus"/>
    <property type="match status" value="1"/>
</dbReference>
<evidence type="ECO:0000313" key="2">
    <source>
        <dbReference type="Proteomes" id="UP001548189"/>
    </source>
</evidence>